<organism evidence="10 11">
    <name type="scientific">Paragonimus skrjabini miyazakii</name>
    <dbReference type="NCBI Taxonomy" id="59628"/>
    <lineage>
        <taxon>Eukaryota</taxon>
        <taxon>Metazoa</taxon>
        <taxon>Spiralia</taxon>
        <taxon>Lophotrochozoa</taxon>
        <taxon>Platyhelminthes</taxon>
        <taxon>Trematoda</taxon>
        <taxon>Digenea</taxon>
        <taxon>Plagiorchiida</taxon>
        <taxon>Troglotremata</taxon>
        <taxon>Troglotrematidae</taxon>
        <taxon>Paragonimus</taxon>
    </lineage>
</organism>
<feature type="compositionally biased region" description="Basic and acidic residues" evidence="8">
    <location>
        <begin position="655"/>
        <end position="678"/>
    </location>
</feature>
<dbReference type="PANTHER" id="PTHR10715">
    <property type="entry name" value="60S RIBOSOMAL PROTEIN L6"/>
    <property type="match status" value="1"/>
</dbReference>
<dbReference type="InterPro" id="IPR000915">
    <property type="entry name" value="60S_ribosomal_eL6"/>
</dbReference>
<evidence type="ECO:0000256" key="5">
    <source>
        <dbReference type="ARBA" id="ARBA00035233"/>
    </source>
</evidence>
<proteinExistence type="inferred from homology"/>
<dbReference type="GO" id="GO:0003735">
    <property type="term" value="F:structural constituent of ribosome"/>
    <property type="evidence" value="ECO:0007669"/>
    <property type="project" value="InterPro"/>
</dbReference>
<feature type="region of interest" description="Disordered" evidence="8">
    <location>
        <begin position="70"/>
        <end position="98"/>
    </location>
</feature>
<dbReference type="Pfam" id="PF13499">
    <property type="entry name" value="EF-hand_7"/>
    <property type="match status" value="1"/>
</dbReference>
<dbReference type="PROSITE" id="PS50222">
    <property type="entry name" value="EF_HAND_2"/>
    <property type="match status" value="1"/>
</dbReference>
<dbReference type="PANTHER" id="PTHR10715:SF0">
    <property type="entry name" value="LARGE RIBOSOMAL SUBUNIT PROTEIN EL6"/>
    <property type="match status" value="1"/>
</dbReference>
<dbReference type="Proteomes" id="UP000822476">
    <property type="component" value="Unassembled WGS sequence"/>
</dbReference>
<feature type="compositionally biased region" description="Basic and acidic residues" evidence="8">
    <location>
        <begin position="522"/>
        <end position="539"/>
    </location>
</feature>
<dbReference type="InterPro" id="IPR011992">
    <property type="entry name" value="EF-hand-dom_pair"/>
</dbReference>
<gene>
    <name evidence="10" type="ORF">EG68_00982</name>
</gene>
<feature type="compositionally biased region" description="Basic and acidic residues" evidence="8">
    <location>
        <begin position="623"/>
        <end position="634"/>
    </location>
</feature>
<dbReference type="InterPro" id="IPR008991">
    <property type="entry name" value="Translation_prot_SH3-like_sf"/>
</dbReference>
<comment type="similarity">
    <text evidence="1">Belongs to the eukaryotic ribosomal protein eL6 family.</text>
</comment>
<evidence type="ECO:0000256" key="1">
    <source>
        <dbReference type="ARBA" id="ARBA00010592"/>
    </source>
</evidence>
<keyword evidence="4" id="KW-0687">Ribonucleoprotein</keyword>
<dbReference type="CDD" id="cd13156">
    <property type="entry name" value="KOW_RPL6"/>
    <property type="match status" value="1"/>
</dbReference>
<feature type="compositionally biased region" description="Basic and acidic residues" evidence="8">
    <location>
        <begin position="278"/>
        <end position="288"/>
    </location>
</feature>
<evidence type="ECO:0000256" key="4">
    <source>
        <dbReference type="ARBA" id="ARBA00023274"/>
    </source>
</evidence>
<feature type="region of interest" description="Disordered" evidence="8">
    <location>
        <begin position="522"/>
        <end position="719"/>
    </location>
</feature>
<dbReference type="Pfam" id="PF01159">
    <property type="entry name" value="Ribosomal_L6e"/>
    <property type="match status" value="1"/>
</dbReference>
<dbReference type="GO" id="GO:0000027">
    <property type="term" value="P:ribosomal large subunit assembly"/>
    <property type="evidence" value="ECO:0007669"/>
    <property type="project" value="TreeGrafter"/>
</dbReference>
<accession>A0A8S9Z214</accession>
<feature type="compositionally biased region" description="Basic and acidic residues" evidence="8">
    <location>
        <begin position="319"/>
        <end position="328"/>
    </location>
</feature>
<evidence type="ECO:0000256" key="8">
    <source>
        <dbReference type="SAM" id="MobiDB-lite"/>
    </source>
</evidence>
<comment type="caution">
    <text evidence="10">The sequence shown here is derived from an EMBL/GenBank/DDBJ whole genome shotgun (WGS) entry which is preliminary data.</text>
</comment>
<sequence>MAEFRKCFHAIDVNNTGRITAADLREYTRKMNHTEKFVQSWMKLFHVEEDGFITYENYCKTLGLIPKKHETTQVEPSPETTVVQPEPTSSESTSIVLQPSEEPLEATQAITELAPEVKQDTTELQKPLEEPESSEMVAEPVPLISMDQITIPTVELRVRERTFDRHELISDFPQTPLELDLSKSFDTTAYSGELVQAELLGESISIPETQMINITPIQADTVIPQSIQLVSFDEPTALQSELSQQVPKGNGRREKDIRTNGSVKKPKADRKGLQAKHSLPDEDQKVIETEQVVKPSTDPEYKQKTKQKRNGKVVLSESPESHKAKEKVVNVSTSIMQEDAKTSEQLGKMEDGTPEEEDQWINVDKKGKKKKLLTHRKQEMVEEILEAEASNRLLTPVGEQDVAVESIPYEVAQTLSTTIVPLEHSANIAINSHAQDVTDIPLESPMIVTKHLQDDRPTYTMKTSVVSEIADNKSEADELEPVRIVKAKTRVCTKTTYTAKQSIEITSQHVPKEVTEIVHKDIRTETKHEPKRSRLEENNVKPSKTHKKQLTPVELPPILKPGPKGKETEQKVSSQIISTPKQQTEQQVTEKRRVKKRPSAENNTAVEKPTSSATLEQIAPVDSTKRPRISDVKRAKSKSRLRRLLKRRSKRKLPKEKVSEENEGKGEDKMISAREQQKSRFPKSFTVQPDPGLSKRTRHNRRRGLTPSKLRKEVNETEQKAERRKKILALKPSRTVKRWKIRPSLRIPGVLLILLAGQHRGKRVVCLGRQRSTGLLVVTGPYRYNGCPLRRVHPNMVIATRTRISLGNFELPRRLHQKDYFARKQTNKTKSLSDASIFLDKEKDIKYEPDETRKQDQKTIDEIVCKAIKAHPESSMLVKYLKSLFSLGKHDRPHKMLF</sequence>
<name>A0A8S9Z214_9TREM</name>
<dbReference type="GO" id="GO:0002181">
    <property type="term" value="P:cytoplasmic translation"/>
    <property type="evidence" value="ECO:0007669"/>
    <property type="project" value="TreeGrafter"/>
</dbReference>
<evidence type="ECO:0000256" key="7">
    <source>
        <dbReference type="ARBA" id="ARBA00046388"/>
    </source>
</evidence>
<evidence type="ECO:0000256" key="3">
    <source>
        <dbReference type="ARBA" id="ARBA00022980"/>
    </source>
</evidence>
<dbReference type="GO" id="GO:0022625">
    <property type="term" value="C:cytosolic large ribosomal subunit"/>
    <property type="evidence" value="ECO:0007669"/>
    <property type="project" value="TreeGrafter"/>
</dbReference>
<dbReference type="InterPro" id="IPR018247">
    <property type="entry name" value="EF_Hand_1_Ca_BS"/>
</dbReference>
<dbReference type="GO" id="GO:0005509">
    <property type="term" value="F:calcium ion binding"/>
    <property type="evidence" value="ECO:0007669"/>
    <property type="project" value="InterPro"/>
</dbReference>
<evidence type="ECO:0000313" key="10">
    <source>
        <dbReference type="EMBL" id="KAF7261459.1"/>
    </source>
</evidence>
<evidence type="ECO:0000259" key="9">
    <source>
        <dbReference type="PROSITE" id="PS50222"/>
    </source>
</evidence>
<dbReference type="GO" id="GO:0003723">
    <property type="term" value="F:RNA binding"/>
    <property type="evidence" value="ECO:0007669"/>
    <property type="project" value="TreeGrafter"/>
</dbReference>
<keyword evidence="11" id="KW-1185">Reference proteome</keyword>
<dbReference type="OrthoDB" id="2436667at2759"/>
<feature type="compositionally biased region" description="Basic residues" evidence="8">
    <location>
        <begin position="635"/>
        <end position="654"/>
    </location>
</feature>
<dbReference type="SUPFAM" id="SSF47473">
    <property type="entry name" value="EF-hand"/>
    <property type="match status" value="1"/>
</dbReference>
<protein>
    <recommendedName>
        <fullName evidence="5">Large ribosomal subunit protein eL6</fullName>
    </recommendedName>
    <alternativeName>
        <fullName evidence="6">60S ribosomal protein L6</fullName>
    </alternativeName>
</protein>
<feature type="compositionally biased region" description="Basic and acidic residues" evidence="8">
    <location>
        <begin position="710"/>
        <end position="719"/>
    </location>
</feature>
<feature type="region of interest" description="Disordered" evidence="8">
    <location>
        <begin position="240"/>
        <end position="328"/>
    </location>
</feature>
<dbReference type="EMBL" id="JTDE01000369">
    <property type="protein sequence ID" value="KAF7261459.1"/>
    <property type="molecule type" value="Genomic_DNA"/>
</dbReference>
<dbReference type="Gene3D" id="2.30.30.30">
    <property type="match status" value="1"/>
</dbReference>
<evidence type="ECO:0000256" key="2">
    <source>
        <dbReference type="ARBA" id="ARBA00022837"/>
    </source>
</evidence>
<dbReference type="InterPro" id="IPR041997">
    <property type="entry name" value="Ribosomal_eL6_KOW"/>
</dbReference>
<dbReference type="InterPro" id="IPR002048">
    <property type="entry name" value="EF_hand_dom"/>
</dbReference>
<comment type="subunit">
    <text evidence="7">Component of the large ribosomal subunit. May bind IPO9 with low affinity.</text>
</comment>
<dbReference type="CDD" id="cd00051">
    <property type="entry name" value="EFh"/>
    <property type="match status" value="1"/>
</dbReference>
<feature type="compositionally biased region" description="Basic residues" evidence="8">
    <location>
        <begin position="695"/>
        <end position="704"/>
    </location>
</feature>
<evidence type="ECO:0000256" key="6">
    <source>
        <dbReference type="ARBA" id="ARBA00035351"/>
    </source>
</evidence>
<keyword evidence="2" id="KW-0106">Calcium</keyword>
<keyword evidence="3" id="KW-0689">Ribosomal protein</keyword>
<dbReference type="Gene3D" id="1.10.238.10">
    <property type="entry name" value="EF-hand"/>
    <property type="match status" value="1"/>
</dbReference>
<dbReference type="SMART" id="SM00054">
    <property type="entry name" value="EFh"/>
    <property type="match status" value="2"/>
</dbReference>
<reference evidence="10" key="1">
    <citation type="submission" date="2019-07" db="EMBL/GenBank/DDBJ databases">
        <title>Annotation for the trematode Paragonimus miyazaki's.</title>
        <authorList>
            <person name="Choi Y.-J."/>
        </authorList>
    </citation>
    <scope>NUCLEOTIDE SEQUENCE</scope>
    <source>
        <strain evidence="10">Japan</strain>
    </source>
</reference>
<feature type="compositionally biased region" description="Polar residues" evidence="8">
    <location>
        <begin position="73"/>
        <end position="97"/>
    </location>
</feature>
<feature type="compositionally biased region" description="Polar residues" evidence="8">
    <location>
        <begin position="571"/>
        <end position="587"/>
    </location>
</feature>
<dbReference type="PROSITE" id="PS00018">
    <property type="entry name" value="EF_HAND_1"/>
    <property type="match status" value="1"/>
</dbReference>
<feature type="compositionally biased region" description="Polar residues" evidence="8">
    <location>
        <begin position="600"/>
        <end position="615"/>
    </location>
</feature>
<evidence type="ECO:0000313" key="11">
    <source>
        <dbReference type="Proteomes" id="UP000822476"/>
    </source>
</evidence>
<dbReference type="AlphaFoldDB" id="A0A8S9Z214"/>
<feature type="domain" description="EF-hand" evidence="9">
    <location>
        <begin position="1"/>
        <end position="34"/>
    </location>
</feature>
<dbReference type="InterPro" id="IPR014722">
    <property type="entry name" value="Rib_uL2_dom2"/>
</dbReference>
<dbReference type="SUPFAM" id="SSF50104">
    <property type="entry name" value="Translation proteins SH3-like domain"/>
    <property type="match status" value="1"/>
</dbReference>